<name>A0AA86QS62_9EUKA</name>
<organism evidence="2">
    <name type="scientific">Hexamita inflata</name>
    <dbReference type="NCBI Taxonomy" id="28002"/>
    <lineage>
        <taxon>Eukaryota</taxon>
        <taxon>Metamonada</taxon>
        <taxon>Diplomonadida</taxon>
        <taxon>Hexamitidae</taxon>
        <taxon>Hexamitinae</taxon>
        <taxon>Hexamita</taxon>
    </lineage>
</organism>
<comment type="caution">
    <text evidence="2">The sequence shown here is derived from an EMBL/GenBank/DDBJ whole genome shotgun (WGS) entry which is preliminary data.</text>
</comment>
<reference evidence="2" key="1">
    <citation type="submission" date="2023-06" db="EMBL/GenBank/DDBJ databases">
        <authorList>
            <person name="Kurt Z."/>
        </authorList>
    </citation>
    <scope>NUCLEOTIDE SEQUENCE</scope>
</reference>
<protein>
    <submittedName>
        <fullName evidence="2">Tubulin tyrosine ligase-like 3</fullName>
    </submittedName>
    <submittedName>
        <fullName evidence="3">Tubulin_tyrosine ligase-like 3</fullName>
    </submittedName>
</protein>
<dbReference type="Proteomes" id="UP001642409">
    <property type="component" value="Unassembled WGS sequence"/>
</dbReference>
<keyword evidence="4" id="KW-1185">Reference proteome</keyword>
<dbReference type="PANTHER" id="PTHR46069">
    <property type="entry name" value="TUBULIN TYROSINE LIGASE"/>
    <property type="match status" value="1"/>
</dbReference>
<feature type="compositionally biased region" description="Polar residues" evidence="1">
    <location>
        <begin position="203"/>
        <end position="218"/>
    </location>
</feature>
<evidence type="ECO:0000313" key="3">
    <source>
        <dbReference type="EMBL" id="CAL6107712.1"/>
    </source>
</evidence>
<dbReference type="EMBL" id="CATOUU010000903">
    <property type="protein sequence ID" value="CAI9958264.1"/>
    <property type="molecule type" value="Genomic_DNA"/>
</dbReference>
<feature type="region of interest" description="Disordered" evidence="1">
    <location>
        <begin position="196"/>
        <end position="234"/>
    </location>
</feature>
<dbReference type="AlphaFoldDB" id="A0AA86QS62"/>
<dbReference type="GO" id="GO:0016874">
    <property type="term" value="F:ligase activity"/>
    <property type="evidence" value="ECO:0007669"/>
    <property type="project" value="UniProtKB-KW"/>
</dbReference>
<dbReference type="Gene3D" id="3.30.470.20">
    <property type="entry name" value="ATP-grasp fold, B domain"/>
    <property type="match status" value="1"/>
</dbReference>
<evidence type="ECO:0000313" key="2">
    <source>
        <dbReference type="EMBL" id="CAI9958264.1"/>
    </source>
</evidence>
<evidence type="ECO:0000256" key="1">
    <source>
        <dbReference type="SAM" id="MobiDB-lite"/>
    </source>
</evidence>
<proteinExistence type="predicted"/>
<dbReference type="PANTHER" id="PTHR46069:SF1">
    <property type="entry name" value="CHROMOSOME UNDETERMINED SCAFFOLD_125, WHOLE GENOME SHOTGUN SEQUENCE"/>
    <property type="match status" value="1"/>
</dbReference>
<reference evidence="3 4" key="2">
    <citation type="submission" date="2024-07" db="EMBL/GenBank/DDBJ databases">
        <authorList>
            <person name="Akdeniz Z."/>
        </authorList>
    </citation>
    <scope>NUCLEOTIDE SEQUENCE [LARGE SCALE GENOMIC DNA]</scope>
</reference>
<dbReference type="EMBL" id="CAXDID020000639">
    <property type="protein sequence ID" value="CAL6107712.1"/>
    <property type="molecule type" value="Genomic_DNA"/>
</dbReference>
<accession>A0AA86QS62</accession>
<evidence type="ECO:0000313" key="4">
    <source>
        <dbReference type="Proteomes" id="UP001642409"/>
    </source>
</evidence>
<gene>
    <name evidence="2" type="ORF">HINF_LOCUS45909</name>
    <name evidence="3" type="ORF">HINF_LOCUS74622</name>
</gene>
<sequence>MLTSGGDFLIEFVPGQRSDSYSVFFDAKIENSAYCTVLMQRPNWKITRNLTEANLIFQHELTPMHLYRERSSNTTIFNHLPNTELLTNYYKLYQSTQLKLKFGLFKHFRLTYCIGKEAEKLIQHMAFIDYLVSAGNPDTFKMQITLKNQVENKKTNTQRSAAQMAQDQEKENDAIWGKPLFRPLCCSLNEPIMSFQRPKSGIPQKQTPLASRPQSSIENAKKRPTTASVPTPIQNVVPPPPAYLKSYVSSKQISQIIERKFEKPPEYSLTPLKTSSKNLWQLTTNPPVQIQCKEQIPKKGDLSHVYAIKECEFPVSFENRPLHFRVYALVLYAGDVYIYSDISIWMNPIPLGTMAQQALFDEQVFSLYNDQNYLSEQKFCSQLAQRVEDPQKHLQNIKNKLFACVKMFLGGAKQDLIKTAPCGGSFDLLAFDFQLDDKQNYQHLFIGSQTCPLLKLNSSHAYSQYPALIDDVFDLTIDKKFPSTKSQQVFGKTLVEQYRDTLLGKLENEQDLRKVYKQEQQIQNMDDEEIWKTIPKSKRKVEGLRWSGGRYTNKFFPIFKKWMELDK</sequence>
<keyword evidence="2" id="KW-0436">Ligase</keyword>